<evidence type="ECO:0000313" key="7">
    <source>
        <dbReference type="EMBL" id="PSS33491.1"/>
    </source>
</evidence>
<dbReference type="AlphaFoldDB" id="A0A2R6RU06"/>
<dbReference type="GO" id="GO:0020037">
    <property type="term" value="F:heme binding"/>
    <property type="evidence" value="ECO:0007669"/>
    <property type="project" value="InterPro"/>
</dbReference>
<reference evidence="7 8" key="1">
    <citation type="submission" date="2017-07" db="EMBL/GenBank/DDBJ databases">
        <title>An improved, manually edited Actinidia chinensis var. chinensis (kiwifruit) genome highlights the challenges associated with draft genomes and gene prediction in plants.</title>
        <authorList>
            <person name="Pilkington S."/>
            <person name="Crowhurst R."/>
            <person name="Hilario E."/>
            <person name="Nardozza S."/>
            <person name="Fraser L."/>
            <person name="Peng Y."/>
            <person name="Gunaseelan K."/>
            <person name="Simpson R."/>
            <person name="Tahir J."/>
            <person name="Deroles S."/>
            <person name="Templeton K."/>
            <person name="Luo Z."/>
            <person name="Davy M."/>
            <person name="Cheng C."/>
            <person name="Mcneilage M."/>
            <person name="Scaglione D."/>
            <person name="Liu Y."/>
            <person name="Zhang Q."/>
            <person name="Datson P."/>
            <person name="De Silva N."/>
            <person name="Gardiner S."/>
            <person name="Bassett H."/>
            <person name="Chagne D."/>
            <person name="Mccallum J."/>
            <person name="Dzierzon H."/>
            <person name="Deng C."/>
            <person name="Wang Y.-Y."/>
            <person name="Barron N."/>
            <person name="Manako K."/>
            <person name="Bowen J."/>
            <person name="Foster T."/>
            <person name="Erridge Z."/>
            <person name="Tiffin H."/>
            <person name="Waite C."/>
            <person name="Davies K."/>
            <person name="Grierson E."/>
            <person name="Laing W."/>
            <person name="Kirk R."/>
            <person name="Chen X."/>
            <person name="Wood M."/>
            <person name="Montefiori M."/>
            <person name="Brummell D."/>
            <person name="Schwinn K."/>
            <person name="Catanach A."/>
            <person name="Fullerton C."/>
            <person name="Li D."/>
            <person name="Meiyalaghan S."/>
            <person name="Nieuwenhuizen N."/>
            <person name="Read N."/>
            <person name="Prakash R."/>
            <person name="Hunter D."/>
            <person name="Zhang H."/>
            <person name="Mckenzie M."/>
            <person name="Knabel M."/>
            <person name="Harris A."/>
            <person name="Allan A."/>
            <person name="Chen A."/>
            <person name="Janssen B."/>
            <person name="Plunkett B."/>
            <person name="Dwamena C."/>
            <person name="Voogd C."/>
            <person name="Leif D."/>
            <person name="Lafferty D."/>
            <person name="Souleyre E."/>
            <person name="Varkonyi-Gasic E."/>
            <person name="Gambi F."/>
            <person name="Hanley J."/>
            <person name="Yao J.-L."/>
            <person name="Cheung J."/>
            <person name="David K."/>
            <person name="Warren B."/>
            <person name="Marsh K."/>
            <person name="Snowden K."/>
            <person name="Lin-Wang K."/>
            <person name="Brian L."/>
            <person name="Martinez-Sanchez M."/>
            <person name="Wang M."/>
            <person name="Ileperuma N."/>
            <person name="Macnee N."/>
            <person name="Campin R."/>
            <person name="Mcatee P."/>
            <person name="Drummond R."/>
            <person name="Espley R."/>
            <person name="Ireland H."/>
            <person name="Wu R."/>
            <person name="Atkinson R."/>
            <person name="Karunairetnam S."/>
            <person name="Bulley S."/>
            <person name="Chunkath S."/>
            <person name="Hanley Z."/>
            <person name="Storey R."/>
            <person name="Thrimawithana A."/>
            <person name="Thomson S."/>
            <person name="David C."/>
            <person name="Testolin R."/>
        </authorList>
    </citation>
    <scope>NUCLEOTIDE SEQUENCE [LARGE SCALE GENOMIC DNA]</scope>
    <source>
        <strain evidence="8">cv. Red5</strain>
        <tissue evidence="7">Young leaf</tissue>
    </source>
</reference>
<evidence type="ECO:0000256" key="2">
    <source>
        <dbReference type="ARBA" id="ARBA00010617"/>
    </source>
</evidence>
<dbReference type="OMA" id="CIHRWFH"/>
<keyword evidence="6" id="KW-1133">Transmembrane helix</keyword>
<proteinExistence type="inferred from homology"/>
<dbReference type="EMBL" id="NKQK01000003">
    <property type="protein sequence ID" value="PSS33491.1"/>
    <property type="molecule type" value="Genomic_DNA"/>
</dbReference>
<evidence type="ECO:0000256" key="3">
    <source>
        <dbReference type="ARBA" id="ARBA00022723"/>
    </source>
</evidence>
<evidence type="ECO:0000313" key="8">
    <source>
        <dbReference type="Proteomes" id="UP000241394"/>
    </source>
</evidence>
<dbReference type="GO" id="GO:0004497">
    <property type="term" value="F:monooxygenase activity"/>
    <property type="evidence" value="ECO:0007669"/>
    <property type="project" value="InterPro"/>
</dbReference>
<dbReference type="OrthoDB" id="1938411at2759"/>
<reference evidence="8" key="2">
    <citation type="journal article" date="2018" name="BMC Genomics">
        <title>A manually annotated Actinidia chinensis var. chinensis (kiwifruit) genome highlights the challenges associated with draft genomes and gene prediction in plants.</title>
        <authorList>
            <person name="Pilkington S.M."/>
            <person name="Crowhurst R."/>
            <person name="Hilario E."/>
            <person name="Nardozza S."/>
            <person name="Fraser L."/>
            <person name="Peng Y."/>
            <person name="Gunaseelan K."/>
            <person name="Simpson R."/>
            <person name="Tahir J."/>
            <person name="Deroles S.C."/>
            <person name="Templeton K."/>
            <person name="Luo Z."/>
            <person name="Davy M."/>
            <person name="Cheng C."/>
            <person name="McNeilage M."/>
            <person name="Scaglione D."/>
            <person name="Liu Y."/>
            <person name="Zhang Q."/>
            <person name="Datson P."/>
            <person name="De Silva N."/>
            <person name="Gardiner S.E."/>
            <person name="Bassett H."/>
            <person name="Chagne D."/>
            <person name="McCallum J."/>
            <person name="Dzierzon H."/>
            <person name="Deng C."/>
            <person name="Wang Y.Y."/>
            <person name="Barron L."/>
            <person name="Manako K."/>
            <person name="Bowen J."/>
            <person name="Foster T.M."/>
            <person name="Erridge Z.A."/>
            <person name="Tiffin H."/>
            <person name="Waite C.N."/>
            <person name="Davies K.M."/>
            <person name="Grierson E.P."/>
            <person name="Laing W.A."/>
            <person name="Kirk R."/>
            <person name="Chen X."/>
            <person name="Wood M."/>
            <person name="Montefiori M."/>
            <person name="Brummell D.A."/>
            <person name="Schwinn K.E."/>
            <person name="Catanach A."/>
            <person name="Fullerton C."/>
            <person name="Li D."/>
            <person name="Meiyalaghan S."/>
            <person name="Nieuwenhuizen N."/>
            <person name="Read N."/>
            <person name="Prakash R."/>
            <person name="Hunter D."/>
            <person name="Zhang H."/>
            <person name="McKenzie M."/>
            <person name="Knabel M."/>
            <person name="Harris A."/>
            <person name="Allan A.C."/>
            <person name="Gleave A."/>
            <person name="Chen A."/>
            <person name="Janssen B.J."/>
            <person name="Plunkett B."/>
            <person name="Ampomah-Dwamena C."/>
            <person name="Voogd C."/>
            <person name="Leif D."/>
            <person name="Lafferty D."/>
            <person name="Souleyre E.J.F."/>
            <person name="Varkonyi-Gasic E."/>
            <person name="Gambi F."/>
            <person name="Hanley J."/>
            <person name="Yao J.L."/>
            <person name="Cheung J."/>
            <person name="David K.M."/>
            <person name="Warren B."/>
            <person name="Marsh K."/>
            <person name="Snowden K.C."/>
            <person name="Lin-Wang K."/>
            <person name="Brian L."/>
            <person name="Martinez-Sanchez M."/>
            <person name="Wang M."/>
            <person name="Ileperuma N."/>
            <person name="Macnee N."/>
            <person name="Campin R."/>
            <person name="McAtee P."/>
            <person name="Drummond R.S.M."/>
            <person name="Espley R.V."/>
            <person name="Ireland H.S."/>
            <person name="Wu R."/>
            <person name="Atkinson R.G."/>
            <person name="Karunairetnam S."/>
            <person name="Bulley S."/>
            <person name="Chunkath S."/>
            <person name="Hanley Z."/>
            <person name="Storey R."/>
            <person name="Thrimawithana A.H."/>
            <person name="Thomson S."/>
            <person name="David C."/>
            <person name="Testolin R."/>
            <person name="Huang H."/>
            <person name="Hellens R.P."/>
            <person name="Schaffer R.J."/>
        </authorList>
    </citation>
    <scope>NUCLEOTIDE SEQUENCE [LARGE SCALE GENOMIC DNA]</scope>
    <source>
        <strain evidence="8">cv. Red5</strain>
    </source>
</reference>
<accession>A0A2R6RU06</accession>
<evidence type="ECO:0000256" key="6">
    <source>
        <dbReference type="SAM" id="Phobius"/>
    </source>
</evidence>
<keyword evidence="6" id="KW-0472">Membrane</keyword>
<gene>
    <name evidence="7" type="ORF">CEY00_Acc03878</name>
</gene>
<keyword evidence="4" id="KW-0560">Oxidoreductase</keyword>
<comment type="similarity">
    <text evidence="2">Belongs to the cytochrome P450 family.</text>
</comment>
<evidence type="ECO:0000256" key="1">
    <source>
        <dbReference type="ARBA" id="ARBA00001971"/>
    </source>
</evidence>
<dbReference type="Gene3D" id="1.10.630.10">
    <property type="entry name" value="Cytochrome P450"/>
    <property type="match status" value="1"/>
</dbReference>
<evidence type="ECO:0000256" key="5">
    <source>
        <dbReference type="ARBA" id="ARBA00023004"/>
    </source>
</evidence>
<comment type="caution">
    <text evidence="7">The sequence shown here is derived from an EMBL/GenBank/DDBJ whole genome shotgun (WGS) entry which is preliminary data.</text>
</comment>
<comment type="cofactor">
    <cofactor evidence="1">
        <name>heme</name>
        <dbReference type="ChEBI" id="CHEBI:30413"/>
    </cofactor>
</comment>
<dbReference type="Gramene" id="PSS33491">
    <property type="protein sequence ID" value="PSS33491"/>
    <property type="gene ID" value="CEY00_Acc03878"/>
</dbReference>
<dbReference type="InterPro" id="IPR036396">
    <property type="entry name" value="Cyt_P450_sf"/>
</dbReference>
<feature type="non-terminal residue" evidence="7">
    <location>
        <position position="132"/>
    </location>
</feature>
<dbReference type="STRING" id="1590841.A0A2R6RU06"/>
<feature type="transmembrane region" description="Helical" evidence="6">
    <location>
        <begin position="6"/>
        <end position="25"/>
    </location>
</feature>
<dbReference type="GO" id="GO:0016705">
    <property type="term" value="F:oxidoreductase activity, acting on paired donors, with incorporation or reduction of molecular oxygen"/>
    <property type="evidence" value="ECO:0007669"/>
    <property type="project" value="InterPro"/>
</dbReference>
<keyword evidence="5" id="KW-0408">Iron</keyword>
<name>A0A2R6RU06_ACTCC</name>
<keyword evidence="3" id="KW-0479">Metal-binding</keyword>
<dbReference type="InParanoid" id="A0A2R6RU06"/>
<dbReference type="SUPFAM" id="SSF48264">
    <property type="entry name" value="Cytochrome P450"/>
    <property type="match status" value="1"/>
</dbReference>
<evidence type="ECO:0000256" key="4">
    <source>
        <dbReference type="ARBA" id="ARBA00023002"/>
    </source>
</evidence>
<sequence>MELLSLQTLLFISFLCLFIFLVINLKQTPTTGLKFYPLVGSLPQFLKNSHRFLDWTTQVLRDCPSNTAVFRRPGKVQGIITANPSNVEHMLKANFQNYPKGPSLISLLQDFLGRGIFNSDGDLWKVQRKTAS</sequence>
<keyword evidence="6" id="KW-0812">Transmembrane</keyword>
<keyword evidence="8" id="KW-1185">Reference proteome</keyword>
<protein>
    <submittedName>
        <fullName evidence="7">Cytochrome P450 94B3 like</fullName>
    </submittedName>
</protein>
<dbReference type="GO" id="GO:0005506">
    <property type="term" value="F:iron ion binding"/>
    <property type="evidence" value="ECO:0007669"/>
    <property type="project" value="InterPro"/>
</dbReference>
<dbReference type="Proteomes" id="UP000241394">
    <property type="component" value="Chromosome LG3"/>
</dbReference>
<organism evidence="7 8">
    <name type="scientific">Actinidia chinensis var. chinensis</name>
    <name type="common">Chinese soft-hair kiwi</name>
    <dbReference type="NCBI Taxonomy" id="1590841"/>
    <lineage>
        <taxon>Eukaryota</taxon>
        <taxon>Viridiplantae</taxon>
        <taxon>Streptophyta</taxon>
        <taxon>Embryophyta</taxon>
        <taxon>Tracheophyta</taxon>
        <taxon>Spermatophyta</taxon>
        <taxon>Magnoliopsida</taxon>
        <taxon>eudicotyledons</taxon>
        <taxon>Gunneridae</taxon>
        <taxon>Pentapetalae</taxon>
        <taxon>asterids</taxon>
        <taxon>Ericales</taxon>
        <taxon>Actinidiaceae</taxon>
        <taxon>Actinidia</taxon>
    </lineage>
</organism>
<dbReference type="PANTHER" id="PTHR24296">
    <property type="entry name" value="CYTOCHROME P450"/>
    <property type="match status" value="1"/>
</dbReference>